<evidence type="ECO:0000313" key="2">
    <source>
        <dbReference type="EMBL" id="QLY29837.1"/>
    </source>
</evidence>
<sequence>MNNSRTTVRAVVAATAITAALVGAAGPAAANPATTGSGDTGSSIPLIPVLTTLIQMVCPALATGSGGENPCLSGSAK</sequence>
<feature type="signal peptide" evidence="1">
    <location>
        <begin position="1"/>
        <end position="30"/>
    </location>
</feature>
<accession>A0A7D6VCV3</accession>
<evidence type="ECO:0000256" key="1">
    <source>
        <dbReference type="SAM" id="SignalP"/>
    </source>
</evidence>
<dbReference type="Proteomes" id="UP000515512">
    <property type="component" value="Chromosome"/>
</dbReference>
<name>A0A7D6VCV3_9NOCA</name>
<feature type="chain" id="PRO_5028040001" description="Small secreted domain DUF320" evidence="1">
    <location>
        <begin position="31"/>
        <end position="77"/>
    </location>
</feature>
<protein>
    <recommendedName>
        <fullName evidence="4">Small secreted domain DUF320</fullName>
    </recommendedName>
</protein>
<proteinExistence type="predicted"/>
<organism evidence="2 3">
    <name type="scientific">Nocardia huaxiensis</name>
    <dbReference type="NCBI Taxonomy" id="2755382"/>
    <lineage>
        <taxon>Bacteria</taxon>
        <taxon>Bacillati</taxon>
        <taxon>Actinomycetota</taxon>
        <taxon>Actinomycetes</taxon>
        <taxon>Mycobacteriales</taxon>
        <taxon>Nocardiaceae</taxon>
        <taxon>Nocardia</taxon>
    </lineage>
</organism>
<evidence type="ECO:0000313" key="3">
    <source>
        <dbReference type="Proteomes" id="UP000515512"/>
    </source>
</evidence>
<evidence type="ECO:0008006" key="4">
    <source>
        <dbReference type="Google" id="ProtNLM"/>
    </source>
</evidence>
<dbReference type="RefSeq" id="WP_181581041.1">
    <property type="nucleotide sequence ID" value="NZ_CP059399.1"/>
</dbReference>
<keyword evidence="3" id="KW-1185">Reference proteome</keyword>
<keyword evidence="1" id="KW-0732">Signal</keyword>
<dbReference type="AlphaFoldDB" id="A0A7D6VCV3"/>
<dbReference type="EMBL" id="CP059399">
    <property type="protein sequence ID" value="QLY29837.1"/>
    <property type="molecule type" value="Genomic_DNA"/>
</dbReference>
<dbReference type="KEGG" id="nhu:H0264_32250"/>
<reference evidence="2 3" key="1">
    <citation type="submission" date="2020-07" db="EMBL/GenBank/DDBJ databases">
        <authorList>
            <person name="Zhuang K."/>
            <person name="Ran Y."/>
        </authorList>
    </citation>
    <scope>NUCLEOTIDE SEQUENCE [LARGE SCALE GENOMIC DNA]</scope>
    <source>
        <strain evidence="2 3">WCH-YHL-001</strain>
    </source>
</reference>
<gene>
    <name evidence="2" type="ORF">H0264_32250</name>
</gene>